<keyword evidence="2" id="KW-0521">NADP</keyword>
<protein>
    <submittedName>
        <fullName evidence="4">Uncharacterized protein</fullName>
    </submittedName>
</protein>
<comment type="caution">
    <text evidence="4">The sequence shown here is derived from an EMBL/GenBank/DDBJ whole genome shotgun (WGS) entry which is preliminary data.</text>
</comment>
<dbReference type="Pfam" id="PF13561">
    <property type="entry name" value="adh_short_C2"/>
    <property type="match status" value="1"/>
</dbReference>
<sequence length="246" mass="25429">MPSIKGKRVLVTGGSRGVGAEICRQAAAEGAIVAVNYASSKEAAEKLVASLAGSGHVIVQGDAFTHAGCDGIVADARKALGGIDAIVSNQGWTKFADWRDLESVADDEWMKIYNANVMSHLWLIQAAKKDLVANKGSFIITGSIAGSQTSGSSLAYSVAKAGCLHLTRGLAKSCAPDIRVNCVAPGLMLTEWAAGFSEAQIQASKDITLLGGTSEVEDVAGAFIMLLRNGSITGEIIEVSAGYGKK</sequence>
<organism evidence="4 5">
    <name type="scientific">Apiotrichum porosum</name>
    <dbReference type="NCBI Taxonomy" id="105984"/>
    <lineage>
        <taxon>Eukaryota</taxon>
        <taxon>Fungi</taxon>
        <taxon>Dikarya</taxon>
        <taxon>Basidiomycota</taxon>
        <taxon>Agaricomycotina</taxon>
        <taxon>Tremellomycetes</taxon>
        <taxon>Trichosporonales</taxon>
        <taxon>Trichosporonaceae</taxon>
        <taxon>Apiotrichum</taxon>
    </lineage>
</organism>
<dbReference type="STRING" id="105984.A0A427XW22"/>
<keyword evidence="5" id="KW-1185">Reference proteome</keyword>
<dbReference type="GeneID" id="39591306"/>
<evidence type="ECO:0000256" key="2">
    <source>
        <dbReference type="ARBA" id="ARBA00022857"/>
    </source>
</evidence>
<dbReference type="PRINTS" id="PR00081">
    <property type="entry name" value="GDHRDH"/>
</dbReference>
<proteinExistence type="inferred from homology"/>
<gene>
    <name evidence="4" type="ORF">EHS24_006763</name>
</gene>
<dbReference type="InterPro" id="IPR052178">
    <property type="entry name" value="Sec_Metab_Biosynth_SDR"/>
</dbReference>
<dbReference type="RefSeq" id="XP_028477058.1">
    <property type="nucleotide sequence ID" value="XM_028622166.1"/>
</dbReference>
<reference evidence="4 5" key="1">
    <citation type="submission" date="2018-11" db="EMBL/GenBank/DDBJ databases">
        <title>Genome sequence of Apiotrichum porosum DSM 27194.</title>
        <authorList>
            <person name="Aliyu H."/>
            <person name="Gorte O."/>
            <person name="Ochsenreither K."/>
        </authorList>
    </citation>
    <scope>NUCLEOTIDE SEQUENCE [LARGE SCALE GENOMIC DNA]</scope>
    <source>
        <strain evidence="4 5">DSM 27194</strain>
    </source>
</reference>
<dbReference type="SUPFAM" id="SSF51735">
    <property type="entry name" value="NAD(P)-binding Rossmann-fold domains"/>
    <property type="match status" value="1"/>
</dbReference>
<evidence type="ECO:0000256" key="1">
    <source>
        <dbReference type="ARBA" id="ARBA00006484"/>
    </source>
</evidence>
<dbReference type="EMBL" id="RSCE01000004">
    <property type="protein sequence ID" value="RSH83106.1"/>
    <property type="molecule type" value="Genomic_DNA"/>
</dbReference>
<dbReference type="InterPro" id="IPR036291">
    <property type="entry name" value="NAD(P)-bd_dom_sf"/>
</dbReference>
<accession>A0A427XW22</accession>
<evidence type="ECO:0000256" key="3">
    <source>
        <dbReference type="ARBA" id="ARBA00023002"/>
    </source>
</evidence>
<evidence type="ECO:0000313" key="5">
    <source>
        <dbReference type="Proteomes" id="UP000279236"/>
    </source>
</evidence>
<keyword evidence="3" id="KW-0560">Oxidoreductase</keyword>
<dbReference type="AlphaFoldDB" id="A0A427XW22"/>
<dbReference type="InterPro" id="IPR002347">
    <property type="entry name" value="SDR_fam"/>
</dbReference>
<name>A0A427XW22_9TREE</name>
<evidence type="ECO:0000313" key="4">
    <source>
        <dbReference type="EMBL" id="RSH83106.1"/>
    </source>
</evidence>
<dbReference type="Proteomes" id="UP000279236">
    <property type="component" value="Unassembled WGS sequence"/>
</dbReference>
<dbReference type="CDD" id="cd05233">
    <property type="entry name" value="SDR_c"/>
    <property type="match status" value="1"/>
</dbReference>
<dbReference type="Gene3D" id="3.40.50.720">
    <property type="entry name" value="NAD(P)-binding Rossmann-like Domain"/>
    <property type="match status" value="1"/>
</dbReference>
<dbReference type="OrthoDB" id="10253736at2759"/>
<dbReference type="PANTHER" id="PTHR43618:SF2">
    <property type="entry name" value="CHAIN DEHYDROGENASE, PUTATIVE (AFU_ORTHOLOGUE AFUA_6G06930)-RELATED"/>
    <property type="match status" value="1"/>
</dbReference>
<comment type="similarity">
    <text evidence="1">Belongs to the short-chain dehydrogenases/reductases (SDR) family.</text>
</comment>
<dbReference type="GO" id="GO:0016491">
    <property type="term" value="F:oxidoreductase activity"/>
    <property type="evidence" value="ECO:0007669"/>
    <property type="project" value="UniProtKB-KW"/>
</dbReference>
<dbReference type="PANTHER" id="PTHR43618">
    <property type="entry name" value="7-ALPHA-HYDROXYSTEROID DEHYDROGENASE"/>
    <property type="match status" value="1"/>
</dbReference>